<feature type="region of interest" description="Disordered" evidence="1">
    <location>
        <begin position="582"/>
        <end position="637"/>
    </location>
</feature>
<proteinExistence type="predicted"/>
<dbReference type="InterPro" id="IPR029526">
    <property type="entry name" value="PGBD"/>
</dbReference>
<feature type="domain" description="PiggyBac transposable element-derived protein" evidence="2">
    <location>
        <begin position="212"/>
        <end position="410"/>
    </location>
</feature>
<name>A0A9W6UA87_9STRA</name>
<feature type="compositionally biased region" description="Basic and acidic residues" evidence="1">
    <location>
        <begin position="598"/>
        <end position="608"/>
    </location>
</feature>
<dbReference type="EMBL" id="BSXT01000514">
    <property type="protein sequence ID" value="GMF29033.1"/>
    <property type="molecule type" value="Genomic_DNA"/>
</dbReference>
<dbReference type="PANTHER" id="PTHR46599">
    <property type="entry name" value="PIGGYBAC TRANSPOSABLE ELEMENT-DERIVED PROTEIN 4"/>
    <property type="match status" value="1"/>
</dbReference>
<sequence>MYPSFPAKVQRSTFAGSERSKVAAAGNIVPSKIARAKKGGVAVEATCGSFSRLHLHVEYLDLDEDEETKEDSQNDGRGAEGWFIMYVHDINCLYAVDVNHVPANEDSNNYSRFESDAENDDGDDDVQNFETVDDTDMNLPIPPDMRFDRTLLAAIGGLENITRASVPDAFLKNFPETGWSDLKTLTPYDYLQEPYETRAPSAMLPNKERLANHWKTLEEGAIPRGCFGKFMTRDRFMHISRNLHVSSNHDPRAAKDRAWKLRPVIDALQNRFAAGFTPPAIMAFDEAMLPSRSTFNRMSVYIKDKPHKWGTKLFMLCCSATAFEVYCGKKKRAGSTSSTDHKSGPAAVARNLQYVFGSTAPASGEMRLILMDRFYSSVPLSLQLLTMGFYSIGTVRTDRQGLSTLLIPKKKKGHKKKPPKFKKKRPSSIEQGTYIWSEALQVPGMRVMRWWDTRALQDEDWAALRSNQSLQSTPSKELETTRRRHAEHIPMQNDEWRPGNNNQGRKRRTRVCKVCSLLKGTDHARGGASSTYCSKCKLQTASKKPMAWRGFLCEKKRHTVKSELLSCFDIWHRAWRNGALAQMPTRGGKRSIRARGPARNEEYGKRGESDEEVSDVSRTSSVPPKRARRSPGSTATE</sequence>
<protein>
    <submittedName>
        <fullName evidence="3">Unnamed protein product</fullName>
    </submittedName>
</protein>
<evidence type="ECO:0000313" key="4">
    <source>
        <dbReference type="Proteomes" id="UP001165121"/>
    </source>
</evidence>
<dbReference type="PANTHER" id="PTHR46599:SF3">
    <property type="entry name" value="PIGGYBAC TRANSPOSABLE ELEMENT-DERIVED PROTEIN 4"/>
    <property type="match status" value="1"/>
</dbReference>
<keyword evidence="4" id="KW-1185">Reference proteome</keyword>
<organism evidence="3 4">
    <name type="scientific">Phytophthora fragariaefolia</name>
    <dbReference type="NCBI Taxonomy" id="1490495"/>
    <lineage>
        <taxon>Eukaryota</taxon>
        <taxon>Sar</taxon>
        <taxon>Stramenopiles</taxon>
        <taxon>Oomycota</taxon>
        <taxon>Peronosporomycetes</taxon>
        <taxon>Peronosporales</taxon>
        <taxon>Peronosporaceae</taxon>
        <taxon>Phytophthora</taxon>
    </lineage>
</organism>
<evidence type="ECO:0000256" key="1">
    <source>
        <dbReference type="SAM" id="MobiDB-lite"/>
    </source>
</evidence>
<dbReference type="Proteomes" id="UP001165121">
    <property type="component" value="Unassembled WGS sequence"/>
</dbReference>
<dbReference type="AlphaFoldDB" id="A0A9W6UA87"/>
<evidence type="ECO:0000259" key="2">
    <source>
        <dbReference type="Pfam" id="PF13843"/>
    </source>
</evidence>
<dbReference type="Pfam" id="PF13843">
    <property type="entry name" value="DDE_Tnp_1_7"/>
    <property type="match status" value="1"/>
</dbReference>
<accession>A0A9W6UA87</accession>
<gene>
    <name evidence="3" type="ORF">Pfra01_000613200</name>
</gene>
<reference evidence="3" key="1">
    <citation type="submission" date="2023-04" db="EMBL/GenBank/DDBJ databases">
        <title>Phytophthora fragariaefolia NBRC 109709.</title>
        <authorList>
            <person name="Ichikawa N."/>
            <person name="Sato H."/>
            <person name="Tonouchi N."/>
        </authorList>
    </citation>
    <scope>NUCLEOTIDE SEQUENCE</scope>
    <source>
        <strain evidence="3">NBRC 109709</strain>
    </source>
</reference>
<evidence type="ECO:0000313" key="3">
    <source>
        <dbReference type="EMBL" id="GMF29033.1"/>
    </source>
</evidence>
<dbReference type="OrthoDB" id="124126at2759"/>
<comment type="caution">
    <text evidence="3">The sequence shown here is derived from an EMBL/GenBank/DDBJ whole genome shotgun (WGS) entry which is preliminary data.</text>
</comment>